<dbReference type="Pfam" id="PF13408">
    <property type="entry name" value="Zn_ribbon_recom"/>
    <property type="match status" value="1"/>
</dbReference>
<feature type="coiled-coil region" evidence="6">
    <location>
        <begin position="374"/>
        <end position="422"/>
    </location>
</feature>
<dbReference type="PANTHER" id="PTHR30461:SF23">
    <property type="entry name" value="DNA RECOMBINASE-RELATED"/>
    <property type="match status" value="1"/>
</dbReference>
<evidence type="ECO:0000259" key="7">
    <source>
        <dbReference type="PROSITE" id="PS51736"/>
    </source>
</evidence>
<dbReference type="SUPFAM" id="SSF53041">
    <property type="entry name" value="Resolvase-like"/>
    <property type="match status" value="1"/>
</dbReference>
<dbReference type="GO" id="GO:0000150">
    <property type="term" value="F:DNA strand exchange activity"/>
    <property type="evidence" value="ECO:0007669"/>
    <property type="project" value="InterPro"/>
</dbReference>
<name>C0ECX6_9FIRM</name>
<dbReference type="PANTHER" id="PTHR30461">
    <property type="entry name" value="DNA-INVERTASE FROM LAMBDOID PROPHAGE"/>
    <property type="match status" value="1"/>
</dbReference>
<dbReference type="HOGENOM" id="CLU_010686_18_11_9"/>
<keyword evidence="10" id="KW-1185">Reference proteome</keyword>
<sequence>MKYKGRESMRVAAAYIRVSTDDQLEYSPDSQLIEIRRYAKAHDIVIPEDYIYIEDDGISGRKTKKREAFQRMIGTAKTKPKPFDVILLWKFSRFARNREDSVVYKSMLRKQLGIDVISVSEPLSDDKMSILIEAMIEAMDEYYSINLSEEVTRGMTEKVRRGEPVSIPAFGYSIKEKQYYPNPKTAPIVRSLFEEYAAGAGCRDLATKLNDMGIRSTRGNPFENRTVEYILRNPVYIGMIRWSPEGKISRNYTKSNVMVVQGSHEPIVTRELWEQVQDRLDEVKRTYPKYARVRERCDFMLKGLVRCSNCGSTLVHASTGSLQCHSYGRGSCKVSHSITLPKINKIVIESIEATFRLGVFPLTVKPSKQSIDENALIQQQIQREKRKLDRIREAYENEVDTLEEYKANKEKILTEIERLKAQLTPTPPVDLRKKFFEKNKNSVQKLKDPTISESEKNEILRSFVDHIVFNRAKGTVDVFYYL</sequence>
<keyword evidence="6" id="KW-0175">Coiled coil</keyword>
<keyword evidence="1" id="KW-0229">DNA integration</keyword>
<evidence type="ECO:0000256" key="5">
    <source>
        <dbReference type="PROSITE-ProRule" id="PRU10137"/>
    </source>
</evidence>
<dbReference type="Gene3D" id="3.40.50.1390">
    <property type="entry name" value="Resolvase, N-terminal catalytic domain"/>
    <property type="match status" value="1"/>
</dbReference>
<gene>
    <name evidence="9" type="ORF">CLOSTMETH_01697</name>
</gene>
<dbReference type="InterPro" id="IPR006119">
    <property type="entry name" value="Resolv_N"/>
</dbReference>
<dbReference type="InterPro" id="IPR011109">
    <property type="entry name" value="DNA_bind_recombinase_dom"/>
</dbReference>
<proteinExistence type="predicted"/>
<evidence type="ECO:0000313" key="10">
    <source>
        <dbReference type="Proteomes" id="UP000003340"/>
    </source>
</evidence>
<protein>
    <submittedName>
        <fullName evidence="9">Resolvase, N-terminal domain protein</fullName>
    </submittedName>
</protein>
<evidence type="ECO:0000313" key="9">
    <source>
        <dbReference type="EMBL" id="EEG30628.1"/>
    </source>
</evidence>
<dbReference type="InterPro" id="IPR038109">
    <property type="entry name" value="DNA_bind_recomb_sf"/>
</dbReference>
<dbReference type="GO" id="GO:0003677">
    <property type="term" value="F:DNA binding"/>
    <property type="evidence" value="ECO:0007669"/>
    <property type="project" value="UniProtKB-KW"/>
</dbReference>
<dbReference type="Pfam" id="PF07508">
    <property type="entry name" value="Recombinase"/>
    <property type="match status" value="1"/>
</dbReference>
<evidence type="ECO:0000259" key="8">
    <source>
        <dbReference type="PROSITE" id="PS51737"/>
    </source>
</evidence>
<dbReference type="eggNOG" id="COG1961">
    <property type="taxonomic scope" value="Bacteria"/>
</dbReference>
<evidence type="ECO:0000256" key="1">
    <source>
        <dbReference type="ARBA" id="ARBA00022908"/>
    </source>
</evidence>
<evidence type="ECO:0000256" key="6">
    <source>
        <dbReference type="SAM" id="Coils"/>
    </source>
</evidence>
<dbReference type="PROSITE" id="PS51737">
    <property type="entry name" value="RECOMBINASE_DNA_BIND"/>
    <property type="match status" value="1"/>
</dbReference>
<dbReference type="Gene3D" id="3.90.1750.20">
    <property type="entry name" value="Putative Large Serine Recombinase, Chain B, Domain 2"/>
    <property type="match status" value="1"/>
</dbReference>
<dbReference type="AlphaFoldDB" id="C0ECX6"/>
<feature type="domain" description="Recombinase" evidence="8">
    <location>
        <begin position="169"/>
        <end position="286"/>
    </location>
</feature>
<evidence type="ECO:0000256" key="4">
    <source>
        <dbReference type="PIRSR" id="PIRSR606118-50"/>
    </source>
</evidence>
<feature type="domain" description="Resolvase/invertase-type recombinase catalytic" evidence="7">
    <location>
        <begin position="11"/>
        <end position="162"/>
    </location>
</feature>
<dbReference type="EMBL" id="ACEC01000058">
    <property type="protein sequence ID" value="EEG30628.1"/>
    <property type="molecule type" value="Genomic_DNA"/>
</dbReference>
<dbReference type="InterPro" id="IPR006118">
    <property type="entry name" value="Recombinase_CS"/>
</dbReference>
<feature type="active site" description="O-(5'-phospho-DNA)-serine intermediate" evidence="4 5">
    <location>
        <position position="19"/>
    </location>
</feature>
<dbReference type="Proteomes" id="UP000003340">
    <property type="component" value="Unassembled WGS sequence"/>
</dbReference>
<accession>C0ECX6</accession>
<dbReference type="GO" id="GO:0015074">
    <property type="term" value="P:DNA integration"/>
    <property type="evidence" value="ECO:0007669"/>
    <property type="project" value="UniProtKB-KW"/>
</dbReference>
<dbReference type="InterPro" id="IPR025827">
    <property type="entry name" value="Zn_ribbon_recom_dom"/>
</dbReference>
<dbReference type="STRING" id="537013.CLOSTMETH_01697"/>
<comment type="caution">
    <text evidence="9">The sequence shown here is derived from an EMBL/GenBank/DDBJ whole genome shotgun (WGS) entry which is preliminary data.</text>
</comment>
<dbReference type="InterPro" id="IPR036162">
    <property type="entry name" value="Resolvase-like_N_sf"/>
</dbReference>
<keyword evidence="2" id="KW-0238">DNA-binding</keyword>
<reference evidence="9 10" key="1">
    <citation type="submission" date="2009-01" db="EMBL/GenBank/DDBJ databases">
        <authorList>
            <person name="Fulton L."/>
            <person name="Clifton S."/>
            <person name="Fulton B."/>
            <person name="Xu J."/>
            <person name="Minx P."/>
            <person name="Pepin K.H."/>
            <person name="Johnson M."/>
            <person name="Bhonagiri V."/>
            <person name="Nash W.E."/>
            <person name="Mardis E.R."/>
            <person name="Wilson R.K."/>
        </authorList>
    </citation>
    <scope>NUCLEOTIDE SEQUENCE [LARGE SCALE GENOMIC DNA]</scope>
    <source>
        <strain evidence="9 10">DSM 5476</strain>
    </source>
</reference>
<dbReference type="PROSITE" id="PS00397">
    <property type="entry name" value="RECOMBINASES_1"/>
    <property type="match status" value="1"/>
</dbReference>
<dbReference type="CDD" id="cd00338">
    <property type="entry name" value="Ser_Recombinase"/>
    <property type="match status" value="1"/>
</dbReference>
<organism evidence="9 10">
    <name type="scientific">[Clostridium] methylpentosum DSM 5476</name>
    <dbReference type="NCBI Taxonomy" id="537013"/>
    <lineage>
        <taxon>Bacteria</taxon>
        <taxon>Bacillati</taxon>
        <taxon>Bacillota</taxon>
        <taxon>Clostridia</taxon>
        <taxon>Eubacteriales</taxon>
        <taxon>Oscillospiraceae</taxon>
        <taxon>Oscillospiraceae incertae sedis</taxon>
    </lineage>
</organism>
<dbReference type="InterPro" id="IPR050639">
    <property type="entry name" value="SSR_resolvase"/>
</dbReference>
<dbReference type="Pfam" id="PF00239">
    <property type="entry name" value="Resolvase"/>
    <property type="match status" value="1"/>
</dbReference>
<evidence type="ECO:0000256" key="2">
    <source>
        <dbReference type="ARBA" id="ARBA00023125"/>
    </source>
</evidence>
<keyword evidence="3" id="KW-0233">DNA recombination</keyword>
<dbReference type="PROSITE" id="PS51736">
    <property type="entry name" value="RECOMBINASES_3"/>
    <property type="match status" value="1"/>
</dbReference>
<evidence type="ECO:0000256" key="3">
    <source>
        <dbReference type="ARBA" id="ARBA00023172"/>
    </source>
</evidence>
<dbReference type="SMART" id="SM00857">
    <property type="entry name" value="Resolvase"/>
    <property type="match status" value="1"/>
</dbReference>
<reference evidence="9 10" key="2">
    <citation type="submission" date="2009-02" db="EMBL/GenBank/DDBJ databases">
        <title>Draft genome sequence of Clostridium methylpentosum (DSM 5476).</title>
        <authorList>
            <person name="Sudarsanam P."/>
            <person name="Ley R."/>
            <person name="Guruge J."/>
            <person name="Turnbaugh P.J."/>
            <person name="Mahowald M."/>
            <person name="Liep D."/>
            <person name="Gordon J."/>
        </authorList>
    </citation>
    <scope>NUCLEOTIDE SEQUENCE [LARGE SCALE GENOMIC DNA]</scope>
    <source>
        <strain evidence="9 10">DSM 5476</strain>
    </source>
</reference>